<dbReference type="InterPro" id="IPR017937">
    <property type="entry name" value="Thioredoxin_CS"/>
</dbReference>
<sequence>MAQKQINWMSMNDALAAQAENPKLIFIDMYTNWCGPCKLLDKKTFSNTDVIDYMNDNYYAVKFNAEGDEPVVYMENEFGNPNYDPAKATRRNSQHQFARHLSIRAYPTVVFLNEKGELLTALKSYRTPQQLEVYLKLFAEGTYLKLKTQEEFNTYTENFVPVFKG</sequence>
<organism evidence="3 4">
    <name type="scientific">Patiriisocius marinus</name>
    <dbReference type="NCBI Taxonomy" id="1397112"/>
    <lineage>
        <taxon>Bacteria</taxon>
        <taxon>Pseudomonadati</taxon>
        <taxon>Bacteroidota</taxon>
        <taxon>Flavobacteriia</taxon>
        <taxon>Flavobacteriales</taxon>
        <taxon>Flavobacteriaceae</taxon>
        <taxon>Patiriisocius</taxon>
    </lineage>
</organism>
<gene>
    <name evidence="3" type="ORF">ULMA_02980</name>
</gene>
<reference evidence="3 4" key="1">
    <citation type="submission" date="2019-08" db="EMBL/GenBank/DDBJ databases">
        <title>Draft genome sequence of Ulvibacter marinus type strain NBRC 109484.</title>
        <authorList>
            <person name="Kawano K."/>
            <person name="Ushijima N."/>
            <person name="Kihara M."/>
            <person name="Itoh H."/>
        </authorList>
    </citation>
    <scope>NUCLEOTIDE SEQUENCE [LARGE SCALE GENOMIC DNA]</scope>
    <source>
        <strain evidence="3 4">NBRC 109484</strain>
    </source>
</reference>
<evidence type="ECO:0000259" key="2">
    <source>
        <dbReference type="Pfam" id="PF13098"/>
    </source>
</evidence>
<dbReference type="InterPro" id="IPR012336">
    <property type="entry name" value="Thioredoxin-like_fold"/>
</dbReference>
<dbReference type="InterPro" id="IPR036249">
    <property type="entry name" value="Thioredoxin-like_sf"/>
</dbReference>
<dbReference type="PROSITE" id="PS00194">
    <property type="entry name" value="THIOREDOXIN_1"/>
    <property type="match status" value="1"/>
</dbReference>
<protein>
    <submittedName>
        <fullName evidence="3">Thioredoxin</fullName>
    </submittedName>
</protein>
<accession>A0A5J4IWL2</accession>
<dbReference type="AlphaFoldDB" id="A0A5J4IWL2"/>
<evidence type="ECO:0000313" key="4">
    <source>
        <dbReference type="Proteomes" id="UP000326509"/>
    </source>
</evidence>
<evidence type="ECO:0000313" key="3">
    <source>
        <dbReference type="EMBL" id="GER58190.1"/>
    </source>
</evidence>
<dbReference type="Proteomes" id="UP000326509">
    <property type="component" value="Unassembled WGS sequence"/>
</dbReference>
<comment type="caution">
    <text evidence="3">The sequence shown here is derived from an EMBL/GenBank/DDBJ whole genome shotgun (WGS) entry which is preliminary data.</text>
</comment>
<dbReference type="Gene3D" id="3.40.30.10">
    <property type="entry name" value="Glutaredoxin"/>
    <property type="match status" value="1"/>
</dbReference>
<feature type="domain" description="Thioredoxin-like fold" evidence="2">
    <location>
        <begin position="20"/>
        <end position="134"/>
    </location>
</feature>
<name>A0A5J4IWL2_9FLAO</name>
<evidence type="ECO:0000256" key="1">
    <source>
        <dbReference type="ARBA" id="ARBA00023284"/>
    </source>
</evidence>
<dbReference type="EMBL" id="BKCG01000001">
    <property type="protein sequence ID" value="GER58190.1"/>
    <property type="molecule type" value="Genomic_DNA"/>
</dbReference>
<dbReference type="SUPFAM" id="SSF52833">
    <property type="entry name" value="Thioredoxin-like"/>
    <property type="match status" value="1"/>
</dbReference>
<dbReference type="Pfam" id="PF13098">
    <property type="entry name" value="Thioredoxin_2"/>
    <property type="match status" value="1"/>
</dbReference>
<keyword evidence="1" id="KW-0676">Redox-active center</keyword>
<keyword evidence="4" id="KW-1185">Reference proteome</keyword>
<proteinExistence type="predicted"/>